<dbReference type="Gene3D" id="3.40.630.30">
    <property type="match status" value="1"/>
</dbReference>
<dbReference type="SUPFAM" id="SSF55729">
    <property type="entry name" value="Acyl-CoA N-acyltransferases (Nat)"/>
    <property type="match status" value="1"/>
</dbReference>
<dbReference type="InterPro" id="IPR050832">
    <property type="entry name" value="Bact_Acetyltransf"/>
</dbReference>
<dbReference type="RefSeq" id="WP_380063458.1">
    <property type="nucleotide sequence ID" value="NZ_JBHSEI010000017.1"/>
</dbReference>
<gene>
    <name evidence="4" type="ORF">ACFO0D_19290</name>
</gene>
<dbReference type="PROSITE" id="PS51186">
    <property type="entry name" value="GNAT"/>
    <property type="match status" value="1"/>
</dbReference>
<dbReference type="EC" id="2.3.1.-" evidence="4"/>
<evidence type="ECO:0000313" key="5">
    <source>
        <dbReference type="Proteomes" id="UP001595952"/>
    </source>
</evidence>
<dbReference type="PANTHER" id="PTHR43877">
    <property type="entry name" value="AMINOALKYLPHOSPHONATE N-ACETYLTRANSFERASE-RELATED-RELATED"/>
    <property type="match status" value="1"/>
</dbReference>
<keyword evidence="1 4" id="KW-0808">Transferase</keyword>
<feature type="domain" description="N-acetyltransferase" evidence="3">
    <location>
        <begin position="7"/>
        <end position="162"/>
    </location>
</feature>
<dbReference type="InterPro" id="IPR016181">
    <property type="entry name" value="Acyl_CoA_acyltransferase"/>
</dbReference>
<protein>
    <submittedName>
        <fullName evidence="4">GNAT family N-acetyltransferase</fullName>
        <ecNumber evidence="4">2.3.1.-</ecNumber>
    </submittedName>
</protein>
<dbReference type="Pfam" id="PF00583">
    <property type="entry name" value="Acetyltransf_1"/>
    <property type="match status" value="1"/>
</dbReference>
<proteinExistence type="predicted"/>
<keyword evidence="5" id="KW-1185">Reference proteome</keyword>
<sequence length="162" mass="17283">MNLPDGYTLRAAVADDADVIAAQRAQMFVAMGELDEAAAQAQVELWAGWLRAAIPAGDYAGFVVFQGTEPAGGVGVMFHPKFPTAHDPATRRAYVLNMSVAPQHRRRGLAAALMDAALKDIRARGLRSVSLHAAPMGRALYERLGFTEGTNPHLNLTLDGAT</sequence>
<evidence type="ECO:0000313" key="4">
    <source>
        <dbReference type="EMBL" id="MFC4640478.1"/>
    </source>
</evidence>
<dbReference type="EMBL" id="JBHSEI010000017">
    <property type="protein sequence ID" value="MFC4640478.1"/>
    <property type="molecule type" value="Genomic_DNA"/>
</dbReference>
<comment type="caution">
    <text evidence="4">The sequence shown here is derived from an EMBL/GenBank/DDBJ whole genome shotgun (WGS) entry which is preliminary data.</text>
</comment>
<reference evidence="5" key="1">
    <citation type="journal article" date="2019" name="Int. J. Syst. Evol. Microbiol.">
        <title>The Global Catalogue of Microorganisms (GCM) 10K type strain sequencing project: providing services to taxonomists for standard genome sequencing and annotation.</title>
        <authorList>
            <consortium name="The Broad Institute Genomics Platform"/>
            <consortium name="The Broad Institute Genome Sequencing Center for Infectious Disease"/>
            <person name="Wu L."/>
            <person name="Ma J."/>
        </authorList>
    </citation>
    <scope>NUCLEOTIDE SEQUENCE [LARGE SCALE GENOMIC DNA]</scope>
    <source>
        <strain evidence="5">CCUG 55995</strain>
    </source>
</reference>
<evidence type="ECO:0000259" key="3">
    <source>
        <dbReference type="PROSITE" id="PS51186"/>
    </source>
</evidence>
<evidence type="ECO:0000256" key="2">
    <source>
        <dbReference type="ARBA" id="ARBA00023315"/>
    </source>
</evidence>
<dbReference type="GO" id="GO:0016746">
    <property type="term" value="F:acyltransferase activity"/>
    <property type="evidence" value="ECO:0007669"/>
    <property type="project" value="UniProtKB-KW"/>
</dbReference>
<accession>A0ABV9IF82</accession>
<evidence type="ECO:0000256" key="1">
    <source>
        <dbReference type="ARBA" id="ARBA00022679"/>
    </source>
</evidence>
<dbReference type="Proteomes" id="UP001595952">
    <property type="component" value="Unassembled WGS sequence"/>
</dbReference>
<name>A0ABV9IF82_9DEIO</name>
<keyword evidence="2 4" id="KW-0012">Acyltransferase</keyword>
<organism evidence="4 5">
    <name type="scientific">Deinococcus hohokamensis</name>
    <dbReference type="NCBI Taxonomy" id="309883"/>
    <lineage>
        <taxon>Bacteria</taxon>
        <taxon>Thermotogati</taxon>
        <taxon>Deinococcota</taxon>
        <taxon>Deinococci</taxon>
        <taxon>Deinococcales</taxon>
        <taxon>Deinococcaceae</taxon>
        <taxon>Deinococcus</taxon>
    </lineage>
</organism>
<dbReference type="InterPro" id="IPR000182">
    <property type="entry name" value="GNAT_dom"/>
</dbReference>